<keyword evidence="2" id="KW-0456">Lyase</keyword>
<keyword evidence="1" id="KW-0479">Metal-binding</keyword>
<reference evidence="4 5" key="1">
    <citation type="journal article" date="2019" name="Int. J. Syst. Evol. Microbiol.">
        <title>The Global Catalogue of Microorganisms (GCM) 10K type strain sequencing project: providing services to taxonomists for standard genome sequencing and annotation.</title>
        <authorList>
            <consortium name="The Broad Institute Genomics Platform"/>
            <consortium name="The Broad Institute Genome Sequencing Center for Infectious Disease"/>
            <person name="Wu L."/>
            <person name="Ma J."/>
        </authorList>
    </citation>
    <scope>NUCLEOTIDE SEQUENCE [LARGE SCALE GENOMIC DNA]</scope>
    <source>
        <strain evidence="4 5">JCM 14942</strain>
    </source>
</reference>
<dbReference type="SMART" id="SM01007">
    <property type="entry name" value="Aldolase_II"/>
    <property type="match status" value="1"/>
</dbReference>
<evidence type="ECO:0000256" key="2">
    <source>
        <dbReference type="ARBA" id="ARBA00023239"/>
    </source>
</evidence>
<protein>
    <submittedName>
        <fullName evidence="4">Class II aldolase/adducin family protein</fullName>
    </submittedName>
</protein>
<dbReference type="RefSeq" id="WP_141005395.1">
    <property type="nucleotide sequence ID" value="NZ_BAAAOR010000014.1"/>
</dbReference>
<sequence length="223" mass="22598">MSASPASARLREEVADAARRLAAAGLLIGTAGNVSARAGDRIAITATGVALGSCTAADVTVVAPDGTVLDGTLAPTSELSLHLGVYADRPDQAAAVVHTHAPFATAVACVLDALPVLHYQQLALGGEIRVAPYATFGTAELAAGVRTALEGRSAALLANHGSVTLGGTLDAAVESALLLEWLCQLHHRASALGTPRVLTEEQQADVVRAAIERGYGIPRKASG</sequence>
<dbReference type="Pfam" id="PF00596">
    <property type="entry name" value="Aldolase_II"/>
    <property type="match status" value="1"/>
</dbReference>
<dbReference type="EMBL" id="BAAAOR010000014">
    <property type="protein sequence ID" value="GAA1514422.1"/>
    <property type="molecule type" value="Genomic_DNA"/>
</dbReference>
<dbReference type="PANTHER" id="PTHR22789:SF0">
    <property type="entry name" value="3-OXO-TETRONATE 4-PHOSPHATE DECARBOXYLASE-RELATED"/>
    <property type="match status" value="1"/>
</dbReference>
<evidence type="ECO:0000259" key="3">
    <source>
        <dbReference type="SMART" id="SM01007"/>
    </source>
</evidence>
<dbReference type="InterPro" id="IPR001303">
    <property type="entry name" value="Aldolase_II/adducin_N"/>
</dbReference>
<dbReference type="Proteomes" id="UP001500842">
    <property type="component" value="Unassembled WGS sequence"/>
</dbReference>
<proteinExistence type="predicted"/>
<comment type="caution">
    <text evidence="4">The sequence shown here is derived from an EMBL/GenBank/DDBJ whole genome shotgun (WGS) entry which is preliminary data.</text>
</comment>
<gene>
    <name evidence="4" type="ORF">GCM10009788_18490</name>
</gene>
<evidence type="ECO:0000313" key="4">
    <source>
        <dbReference type="EMBL" id="GAA1514422.1"/>
    </source>
</evidence>
<organism evidence="4 5">
    <name type="scientific">Nocardioides humi</name>
    <dbReference type="NCBI Taxonomy" id="449461"/>
    <lineage>
        <taxon>Bacteria</taxon>
        <taxon>Bacillati</taxon>
        <taxon>Actinomycetota</taxon>
        <taxon>Actinomycetes</taxon>
        <taxon>Propionibacteriales</taxon>
        <taxon>Nocardioidaceae</taxon>
        <taxon>Nocardioides</taxon>
    </lineage>
</organism>
<accession>A0ABN2AAB5</accession>
<dbReference type="SUPFAM" id="SSF53639">
    <property type="entry name" value="AraD/HMP-PK domain-like"/>
    <property type="match status" value="1"/>
</dbReference>
<keyword evidence="5" id="KW-1185">Reference proteome</keyword>
<feature type="domain" description="Class II aldolase/adducin N-terminal" evidence="3">
    <location>
        <begin position="12"/>
        <end position="187"/>
    </location>
</feature>
<evidence type="ECO:0000313" key="5">
    <source>
        <dbReference type="Proteomes" id="UP001500842"/>
    </source>
</evidence>
<name>A0ABN2AAB5_9ACTN</name>
<dbReference type="InterPro" id="IPR036409">
    <property type="entry name" value="Aldolase_II/adducin_N_sf"/>
</dbReference>
<evidence type="ECO:0000256" key="1">
    <source>
        <dbReference type="ARBA" id="ARBA00022723"/>
    </source>
</evidence>
<dbReference type="Gene3D" id="3.40.225.10">
    <property type="entry name" value="Class II aldolase/adducin N-terminal domain"/>
    <property type="match status" value="1"/>
</dbReference>
<dbReference type="InterPro" id="IPR050197">
    <property type="entry name" value="Aldolase_class_II_sugar_metab"/>
</dbReference>
<dbReference type="PANTHER" id="PTHR22789">
    <property type="entry name" value="FUCULOSE PHOSPHATE ALDOLASE"/>
    <property type="match status" value="1"/>
</dbReference>